<accession>A0A0S6UGA4</accession>
<keyword evidence="5 7" id="KW-0808">Transferase</keyword>
<name>A0A0S6UGA4_NEOTH</name>
<evidence type="ECO:0000256" key="5">
    <source>
        <dbReference type="ARBA" id="ARBA00022679"/>
    </source>
</evidence>
<dbReference type="SUPFAM" id="SSF81799">
    <property type="entry name" value="Putative methyltransferase TM0872, insert domain"/>
    <property type="match status" value="1"/>
</dbReference>
<feature type="binding site" evidence="7">
    <location>
        <position position="104"/>
    </location>
    <ligand>
        <name>S-adenosyl-L-methionine</name>
        <dbReference type="ChEBI" id="CHEBI:59789"/>
    </ligand>
</feature>
<evidence type="ECO:0000256" key="1">
    <source>
        <dbReference type="ARBA" id="ARBA00010396"/>
    </source>
</evidence>
<dbReference type="GO" id="GO:0005737">
    <property type="term" value="C:cytoplasm"/>
    <property type="evidence" value="ECO:0007669"/>
    <property type="project" value="UniProtKB-SubCell"/>
</dbReference>
<feature type="binding site" evidence="7">
    <location>
        <position position="111"/>
    </location>
    <ligand>
        <name>S-adenosyl-L-methionine</name>
        <dbReference type="ChEBI" id="CHEBI:59789"/>
    </ligand>
</feature>
<dbReference type="PANTHER" id="PTHR11265:SF0">
    <property type="entry name" value="12S RRNA N4-METHYLCYTIDINE METHYLTRANSFERASE"/>
    <property type="match status" value="1"/>
</dbReference>
<organism evidence="8">
    <name type="scientific">Moorella thermoacetica Y72</name>
    <dbReference type="NCBI Taxonomy" id="1325331"/>
    <lineage>
        <taxon>Bacteria</taxon>
        <taxon>Bacillati</taxon>
        <taxon>Bacillota</taxon>
        <taxon>Clostridia</taxon>
        <taxon>Neomoorellales</taxon>
        <taxon>Neomoorellaceae</taxon>
        <taxon>Neomoorella</taxon>
    </lineage>
</organism>
<reference evidence="8" key="1">
    <citation type="journal article" date="2014" name="Gene">
        <title>Genome-guided analysis of transformation efficiency and carbon dioxide assimilation by Moorella thermoacetica Y72.</title>
        <authorList>
            <person name="Tsukahara K."/>
            <person name="Kita A."/>
            <person name="Nakashimada Y."/>
            <person name="Hoshino T."/>
            <person name="Murakami K."/>
        </authorList>
    </citation>
    <scope>NUCLEOTIDE SEQUENCE [LARGE SCALE GENOMIC DNA]</scope>
    <source>
        <strain evidence="8">Y72</strain>
    </source>
</reference>
<proteinExistence type="inferred from homology"/>
<keyword evidence="3 7" id="KW-0698">rRNA processing</keyword>
<dbReference type="GO" id="GO:0070475">
    <property type="term" value="P:rRNA base methylation"/>
    <property type="evidence" value="ECO:0007669"/>
    <property type="project" value="UniProtKB-UniRule"/>
</dbReference>
<dbReference type="Gene3D" id="3.40.50.150">
    <property type="entry name" value="Vaccinia Virus protein VP39"/>
    <property type="match status" value="1"/>
</dbReference>
<gene>
    <name evidence="7" type="primary">rsmH</name>
    <name evidence="8" type="ORF">MTY_1893</name>
</gene>
<dbReference type="PIRSF" id="PIRSF004486">
    <property type="entry name" value="MraW"/>
    <property type="match status" value="1"/>
</dbReference>
<comment type="similarity">
    <text evidence="1 7">Belongs to the methyltransferase superfamily. RsmH family.</text>
</comment>
<evidence type="ECO:0000256" key="6">
    <source>
        <dbReference type="ARBA" id="ARBA00022691"/>
    </source>
</evidence>
<evidence type="ECO:0000256" key="2">
    <source>
        <dbReference type="ARBA" id="ARBA00022490"/>
    </source>
</evidence>
<dbReference type="InterPro" id="IPR002903">
    <property type="entry name" value="RsmH"/>
</dbReference>
<dbReference type="Gene3D" id="1.10.150.170">
    <property type="entry name" value="Putative methyltransferase TM0872, insert domain"/>
    <property type="match status" value="1"/>
</dbReference>
<keyword evidence="2 7" id="KW-0963">Cytoplasm</keyword>
<dbReference type="AlphaFoldDB" id="A0A0S6UGA4"/>
<dbReference type="EC" id="2.1.1.199" evidence="7"/>
<feature type="binding site" evidence="7">
    <location>
        <begin position="36"/>
        <end position="38"/>
    </location>
    <ligand>
        <name>S-adenosyl-L-methionine</name>
        <dbReference type="ChEBI" id="CHEBI:59789"/>
    </ligand>
</feature>
<evidence type="ECO:0000256" key="4">
    <source>
        <dbReference type="ARBA" id="ARBA00022603"/>
    </source>
</evidence>
<keyword evidence="4 7" id="KW-0489">Methyltransferase</keyword>
<sequence length="321" mass="34946">MAALPFTHQPVLLTEVLHLLDPQPGEFFVDATVGGGGHSRAILPRLLPGGHLLGLDRDAEAVAAARERLAAFGANVEIVQANFRDLAAILEARGIPGVDGLLFDLGVSSYQLDNPERGFSYQVDAPLDMRMGQDQELTAAEVVNNWPEEKLTRVIWQYGEERWAPRIAAFIVASRRQRPITTTGQLVAIIKEAIPAGARRSGHHPAKRTFQALRIAINGELDALRAALEQLDSILKPGGRVGVISFHSLEDRIVKEAFRSLSGRCTCPPGLPVCTCGRREVLVPVTRKPVIPTAAEIVANPRARSAKLRVARRVLKDKDGE</sequence>
<dbReference type="Pfam" id="PF01795">
    <property type="entry name" value="Methyltransf_5"/>
    <property type="match status" value="1"/>
</dbReference>
<dbReference type="InterPro" id="IPR029063">
    <property type="entry name" value="SAM-dependent_MTases_sf"/>
</dbReference>
<feature type="binding site" evidence="7">
    <location>
        <position position="56"/>
    </location>
    <ligand>
        <name>S-adenosyl-L-methionine</name>
        <dbReference type="ChEBI" id="CHEBI:59789"/>
    </ligand>
</feature>
<protein>
    <recommendedName>
        <fullName evidence="7">Ribosomal RNA small subunit methyltransferase H</fullName>
        <ecNumber evidence="7">2.1.1.199</ecNumber>
    </recommendedName>
    <alternativeName>
        <fullName evidence="7">16S rRNA m(4)C1402 methyltransferase</fullName>
    </alternativeName>
    <alternativeName>
        <fullName evidence="7">rRNA (cytosine-N(4)-)-methyltransferase RsmH</fullName>
    </alternativeName>
</protein>
<evidence type="ECO:0000256" key="3">
    <source>
        <dbReference type="ARBA" id="ARBA00022552"/>
    </source>
</evidence>
<dbReference type="SUPFAM" id="SSF53335">
    <property type="entry name" value="S-adenosyl-L-methionine-dependent methyltransferases"/>
    <property type="match status" value="1"/>
</dbReference>
<dbReference type="NCBIfam" id="TIGR00006">
    <property type="entry name" value="16S rRNA (cytosine(1402)-N(4))-methyltransferase RsmH"/>
    <property type="match status" value="1"/>
</dbReference>
<evidence type="ECO:0000313" key="8">
    <source>
        <dbReference type="EMBL" id="GAF26553.1"/>
    </source>
</evidence>
<dbReference type="EMBL" id="DF238840">
    <property type="protein sequence ID" value="GAF26553.1"/>
    <property type="molecule type" value="Genomic_DNA"/>
</dbReference>
<dbReference type="HAMAP" id="MF_01007">
    <property type="entry name" value="16SrRNA_methyltr_H"/>
    <property type="match status" value="1"/>
</dbReference>
<comment type="function">
    <text evidence="7">Specifically methylates the N4 position of cytidine in position 1402 (C1402) of 16S rRNA.</text>
</comment>
<comment type="subcellular location">
    <subcellularLocation>
        <location evidence="7">Cytoplasm</location>
    </subcellularLocation>
</comment>
<dbReference type="FunFam" id="1.10.150.170:FF:000001">
    <property type="entry name" value="Ribosomal RNA small subunit methyltransferase H"/>
    <property type="match status" value="1"/>
</dbReference>
<evidence type="ECO:0000256" key="7">
    <source>
        <dbReference type="HAMAP-Rule" id="MF_01007"/>
    </source>
</evidence>
<dbReference type="GO" id="GO:0071424">
    <property type="term" value="F:rRNA (cytosine-N4-)-methyltransferase activity"/>
    <property type="evidence" value="ECO:0007669"/>
    <property type="project" value="UniProtKB-UniRule"/>
</dbReference>
<dbReference type="InterPro" id="IPR023397">
    <property type="entry name" value="SAM-dep_MeTrfase_MraW_recog"/>
</dbReference>
<dbReference type="PANTHER" id="PTHR11265">
    <property type="entry name" value="S-ADENOSYL-METHYLTRANSFERASE MRAW"/>
    <property type="match status" value="1"/>
</dbReference>
<comment type="catalytic activity">
    <reaction evidence="7">
        <text>cytidine(1402) in 16S rRNA + S-adenosyl-L-methionine = N(4)-methylcytidine(1402) in 16S rRNA + S-adenosyl-L-homocysteine + H(+)</text>
        <dbReference type="Rhea" id="RHEA:42928"/>
        <dbReference type="Rhea" id="RHEA-COMP:10286"/>
        <dbReference type="Rhea" id="RHEA-COMP:10287"/>
        <dbReference type="ChEBI" id="CHEBI:15378"/>
        <dbReference type="ChEBI" id="CHEBI:57856"/>
        <dbReference type="ChEBI" id="CHEBI:59789"/>
        <dbReference type="ChEBI" id="CHEBI:74506"/>
        <dbReference type="ChEBI" id="CHEBI:82748"/>
        <dbReference type="EC" id="2.1.1.199"/>
    </reaction>
</comment>
<keyword evidence="6 7" id="KW-0949">S-adenosyl-L-methionine</keyword>
<feature type="binding site" evidence="7">
    <location>
        <position position="83"/>
    </location>
    <ligand>
        <name>S-adenosyl-L-methionine</name>
        <dbReference type="ChEBI" id="CHEBI:59789"/>
    </ligand>
</feature>
<dbReference type="Proteomes" id="UP000063718">
    <property type="component" value="Unassembled WGS sequence"/>
</dbReference>